<dbReference type="PANTHER" id="PTHR19919">
    <property type="entry name" value="WD REPEAT CONTAINING PROTEIN"/>
    <property type="match status" value="1"/>
</dbReference>
<proteinExistence type="predicted"/>
<dbReference type="InterPro" id="IPR045159">
    <property type="entry name" value="DCAF7-like"/>
</dbReference>
<keyword evidence="1 3" id="KW-0853">WD repeat</keyword>
<keyword evidence="6" id="KW-1185">Reference proteome</keyword>
<keyword evidence="2" id="KW-0677">Repeat</keyword>
<feature type="repeat" description="WD" evidence="3">
    <location>
        <begin position="392"/>
        <end position="417"/>
    </location>
</feature>
<protein>
    <submittedName>
        <fullName evidence="5">CIC11C00000002848</fullName>
    </submittedName>
</protein>
<dbReference type="InterPro" id="IPR036322">
    <property type="entry name" value="WD40_repeat_dom_sf"/>
</dbReference>
<dbReference type="SUPFAM" id="SSF50978">
    <property type="entry name" value="WD40 repeat-like"/>
    <property type="match status" value="1"/>
</dbReference>
<dbReference type="Gene3D" id="2.130.10.10">
    <property type="entry name" value="YVTN repeat-like/Quinoprotein amine dehydrogenase"/>
    <property type="match status" value="1"/>
</dbReference>
<dbReference type="InterPro" id="IPR001680">
    <property type="entry name" value="WD40_rpt"/>
</dbReference>
<evidence type="ECO:0000313" key="5">
    <source>
        <dbReference type="EMBL" id="SGZ49148.1"/>
    </source>
</evidence>
<organism evidence="5 6">
    <name type="scientific">Sungouiella intermedia</name>
    <dbReference type="NCBI Taxonomy" id="45354"/>
    <lineage>
        <taxon>Eukaryota</taxon>
        <taxon>Fungi</taxon>
        <taxon>Dikarya</taxon>
        <taxon>Ascomycota</taxon>
        <taxon>Saccharomycotina</taxon>
        <taxon>Pichiomycetes</taxon>
        <taxon>Metschnikowiaceae</taxon>
        <taxon>Sungouiella</taxon>
    </lineage>
</organism>
<evidence type="ECO:0000256" key="4">
    <source>
        <dbReference type="SAM" id="MobiDB-lite"/>
    </source>
</evidence>
<feature type="compositionally biased region" description="Polar residues" evidence="4">
    <location>
        <begin position="111"/>
        <end position="140"/>
    </location>
</feature>
<dbReference type="PROSITE" id="PS50082">
    <property type="entry name" value="WD_REPEATS_2"/>
    <property type="match status" value="2"/>
</dbReference>
<evidence type="ECO:0000256" key="1">
    <source>
        <dbReference type="ARBA" id="ARBA00022574"/>
    </source>
</evidence>
<dbReference type="STRING" id="45354.A0A1L0BBY0"/>
<dbReference type="InterPro" id="IPR015943">
    <property type="entry name" value="WD40/YVTN_repeat-like_dom_sf"/>
</dbReference>
<evidence type="ECO:0000256" key="2">
    <source>
        <dbReference type="ARBA" id="ARBA00022737"/>
    </source>
</evidence>
<gene>
    <name evidence="5" type="ORF">SAMEA4029010_CIC11G00000002848</name>
</gene>
<dbReference type="EMBL" id="LT635757">
    <property type="protein sequence ID" value="SGZ49148.1"/>
    <property type="molecule type" value="Genomic_DNA"/>
</dbReference>
<dbReference type="Proteomes" id="UP000182334">
    <property type="component" value="Chromosome II"/>
</dbReference>
<dbReference type="OrthoDB" id="1284551at2759"/>
<evidence type="ECO:0000313" key="6">
    <source>
        <dbReference type="Proteomes" id="UP000182334"/>
    </source>
</evidence>
<feature type="region of interest" description="Disordered" evidence="4">
    <location>
        <begin position="102"/>
        <end position="140"/>
    </location>
</feature>
<accession>A0A1L0BBY0</accession>
<dbReference type="SMART" id="SM00320">
    <property type="entry name" value="WD40"/>
    <property type="match status" value="3"/>
</dbReference>
<reference evidence="5 6" key="1">
    <citation type="submission" date="2016-10" db="EMBL/GenBank/DDBJ databases">
        <authorList>
            <person name="de Groot N.N."/>
        </authorList>
    </citation>
    <scope>NUCLEOTIDE SEQUENCE [LARGE SCALE GENOMIC DNA]</scope>
    <source>
        <strain evidence="5 6">CBS 141442</strain>
    </source>
</reference>
<sequence length="472" mass="52631">MDWHNLRAKHSSVSGILSYNNYQGLYPQTSPQTQRFPYNAYPLDKQENYPNQTDNRSSYYASQYPLYGADWVTLGNSDWVALSSFREGFQNRILVVHGQSFRRREDDENTDIPSQDRPNSVESPVSAQSSNSSDELSTPKESLPAFSREFDFHKVAEITVDYPVTNLQWDPQILNGGPGERLAASSEVLRLYKVEYSPEPTIVQTHLLANNSTANSTLDSRDINTFPPVTSFDWNTTDSSILITLSVDTTCTVWDLNRSHSLGRDKENTAQVKTQLIAHDSEVFDVKFIHQSTNVFASVSNDGSMRVFDLRSLEHSTIIYEPTLPAVPIPGVAPAHYNLQALLKLLTSNIDQNYLSTIGVNLNQVLIIDMRMPGMPVMTLDGLFGGMSSAAINHIEWHPNSNNLLTGGDDCQALVWDCSGRKTRGGEVACVVDTPVLAYLEDLEVNHVCWRRNAGDWMGVVSGKGFQAVQNS</sequence>
<feature type="repeat" description="WD" evidence="3">
    <location>
        <begin position="276"/>
        <end position="318"/>
    </location>
</feature>
<name>A0A1L0BBY0_9ASCO</name>
<evidence type="ECO:0000256" key="3">
    <source>
        <dbReference type="PROSITE-ProRule" id="PRU00221"/>
    </source>
</evidence>
<dbReference type="AlphaFoldDB" id="A0A1L0BBY0"/>
<dbReference type="Pfam" id="PF00400">
    <property type="entry name" value="WD40"/>
    <property type="match status" value="2"/>
</dbReference>